<gene>
    <name evidence="2" type="ORF">DXG03_009166</name>
</gene>
<name>A0A9P7G6I5_9AGAR</name>
<feature type="region of interest" description="Disordered" evidence="1">
    <location>
        <begin position="25"/>
        <end position="70"/>
    </location>
</feature>
<reference evidence="2" key="1">
    <citation type="submission" date="2020-07" db="EMBL/GenBank/DDBJ databases">
        <authorList>
            <person name="Nieuwenhuis M."/>
            <person name="Van De Peppel L.J.J."/>
        </authorList>
    </citation>
    <scope>NUCLEOTIDE SEQUENCE</scope>
    <source>
        <strain evidence="2">AP01</strain>
        <tissue evidence="2">Mycelium</tissue>
    </source>
</reference>
<sequence length="154" mass="17864">MSKSARYRRRSLDDFDYYYRGSPPPAYYSISGPPAPSPRRTYNHRCRSPRHRSPPRFSDEAGMAASHAYSDTWARSEPRRRYKEQYDYASQSLNLNAWNTDYTYEGAVARMAEGASENNQINYPYDTLSLQVITQETAVEKLLPAWEEPQSYPA</sequence>
<comment type="caution">
    <text evidence="2">The sequence shown here is derived from an EMBL/GenBank/DDBJ whole genome shotgun (WGS) entry which is preliminary data.</text>
</comment>
<feature type="compositionally biased region" description="Basic residues" evidence="1">
    <location>
        <begin position="41"/>
        <end position="54"/>
    </location>
</feature>
<evidence type="ECO:0000256" key="1">
    <source>
        <dbReference type="SAM" id="MobiDB-lite"/>
    </source>
</evidence>
<evidence type="ECO:0000313" key="2">
    <source>
        <dbReference type="EMBL" id="KAG5644076.1"/>
    </source>
</evidence>
<organism evidence="2 3">
    <name type="scientific">Asterophora parasitica</name>
    <dbReference type="NCBI Taxonomy" id="117018"/>
    <lineage>
        <taxon>Eukaryota</taxon>
        <taxon>Fungi</taxon>
        <taxon>Dikarya</taxon>
        <taxon>Basidiomycota</taxon>
        <taxon>Agaricomycotina</taxon>
        <taxon>Agaricomycetes</taxon>
        <taxon>Agaricomycetidae</taxon>
        <taxon>Agaricales</taxon>
        <taxon>Tricholomatineae</taxon>
        <taxon>Lyophyllaceae</taxon>
        <taxon>Asterophora</taxon>
    </lineage>
</organism>
<evidence type="ECO:0000313" key="3">
    <source>
        <dbReference type="Proteomes" id="UP000775547"/>
    </source>
</evidence>
<reference evidence="2" key="2">
    <citation type="submission" date="2021-10" db="EMBL/GenBank/DDBJ databases">
        <title>Phylogenomics reveals ancestral predisposition of the termite-cultivated fungus Termitomyces towards a domesticated lifestyle.</title>
        <authorList>
            <person name="Auxier B."/>
            <person name="Grum-Grzhimaylo A."/>
            <person name="Cardenas M.E."/>
            <person name="Lodge J.D."/>
            <person name="Laessoe T."/>
            <person name="Pedersen O."/>
            <person name="Smith M.E."/>
            <person name="Kuyper T.W."/>
            <person name="Franco-Molano E.A."/>
            <person name="Baroni T.J."/>
            <person name="Aanen D.K."/>
        </authorList>
    </citation>
    <scope>NUCLEOTIDE SEQUENCE</scope>
    <source>
        <strain evidence="2">AP01</strain>
        <tissue evidence="2">Mycelium</tissue>
    </source>
</reference>
<dbReference type="Proteomes" id="UP000775547">
    <property type="component" value="Unassembled WGS sequence"/>
</dbReference>
<keyword evidence="3" id="KW-1185">Reference proteome</keyword>
<accession>A0A9P7G6I5</accession>
<dbReference type="EMBL" id="JABCKV010000084">
    <property type="protein sequence ID" value="KAG5644076.1"/>
    <property type="molecule type" value="Genomic_DNA"/>
</dbReference>
<proteinExistence type="predicted"/>
<dbReference type="OrthoDB" id="1099063at2759"/>
<protein>
    <submittedName>
        <fullName evidence="2">Uncharacterized protein</fullName>
    </submittedName>
</protein>
<dbReference type="AlphaFoldDB" id="A0A9P7G6I5"/>